<dbReference type="InterPro" id="IPR001279">
    <property type="entry name" value="Metallo-B-lactamas"/>
</dbReference>
<dbReference type="eggNOG" id="COG0595">
    <property type="taxonomic scope" value="Bacteria"/>
</dbReference>
<keyword evidence="4 13" id="KW-0479">Metal-binding</keyword>
<comment type="cofactor">
    <cofactor evidence="13">
        <name>Zn(2+)</name>
        <dbReference type="ChEBI" id="CHEBI:29105"/>
    </cofactor>
    <text evidence="13">Binds 2 Zn(2+) ions per subunit. It is not clear if Zn(2+) or Mg(2+) is physiologically important.</text>
</comment>
<keyword evidence="13" id="KW-0106">Calcium</keyword>
<feature type="binding site" evidence="13">
    <location>
        <position position="51"/>
    </location>
    <ligand>
        <name>Ca(2+)</name>
        <dbReference type="ChEBI" id="CHEBI:29108"/>
    </ligand>
</feature>
<comment type="function">
    <text evidence="10">An RNase that has 5'-3' exonuclease and possibly endonuclease activity. Involved in maturation of rRNA and in some organisms also mRNA maturation and/or decay.</text>
</comment>
<dbReference type="PANTHER" id="PTHR43694">
    <property type="entry name" value="RIBONUCLEASE J"/>
    <property type="match status" value="1"/>
</dbReference>
<keyword evidence="9 10" id="KW-0694">RNA-binding</keyword>
<comment type="cofactor">
    <cofactor evidence="13">
        <name>Ca(2+)</name>
        <dbReference type="ChEBI" id="CHEBI:29108"/>
    </cofactor>
    <text evidence="13">Binds 1 Ca(2+) cation per subunit. Seen in 1 crystal structure, it is not clear if it is physiologically important.</text>
</comment>
<dbReference type="STRING" id="411473.RUMCAL_02928"/>
<reference evidence="15 16" key="1">
    <citation type="submission" date="2013-07" db="EMBL/GenBank/DDBJ databases">
        <authorList>
            <person name="Weinstock G."/>
            <person name="Sodergren E."/>
            <person name="Wylie T."/>
            <person name="Fulton L."/>
            <person name="Fulton R."/>
            <person name="Fronick C."/>
            <person name="O'Laughlin M."/>
            <person name="Godfrey J."/>
            <person name="Miner T."/>
            <person name="Herter B."/>
            <person name="Appelbaum E."/>
            <person name="Cordes M."/>
            <person name="Lek S."/>
            <person name="Wollam A."/>
            <person name="Pepin K.H."/>
            <person name="Palsikar V.B."/>
            <person name="Mitreva M."/>
            <person name="Wilson R.K."/>
        </authorList>
    </citation>
    <scope>NUCLEOTIDE SEQUENCE [LARGE SCALE GENOMIC DNA]</scope>
    <source>
        <strain evidence="15 16">ATCC 27760</strain>
    </source>
</reference>
<keyword evidence="8 10" id="KW-0269">Exonuclease</keyword>
<accession>U2LJQ3</accession>
<dbReference type="Pfam" id="PF22505">
    <property type="entry name" value="RNase_J_b_CASP"/>
    <property type="match status" value="1"/>
</dbReference>
<dbReference type="EMBL" id="AWVF01000374">
    <property type="protein sequence ID" value="ERJ89729.1"/>
    <property type="molecule type" value="Genomic_DNA"/>
</dbReference>
<feature type="binding site" evidence="13">
    <location>
        <position position="141"/>
    </location>
    <ligand>
        <name>Zn(2+)</name>
        <dbReference type="ChEBI" id="CHEBI:29105"/>
        <label>1</label>
        <note>catalytic</note>
    </ligand>
</feature>
<sequence>MTVFECCNDMFILDCGLAFPDMDMPGVDIVIPDFTYVEGNKDKIRGIVITHGHEDHIGGLAYLLKKINVPIYGTRMTLGLIEGKLEEHGLLKQAKLIEVEPRTTVRMGCMAVEFIKVNHSIPGAVGMAIHTPAGIIVHTGDFKVDFSPIDDEIIDLARFGELGSRGVLALMADSTNAERTGFTCSERTVGGSFEKLFKRAEGKRIIIATFSSNVHRVQQIIDQAKNYNRKVAVFGRSMVHVIEKATELGYLKVPKGIMIDIDEMNRYPDDQIVLVTTGSQGEPLSALTRMAMNSHKKVTITPNDFIIISAKPIPGNEKYVTRVVNELMKSGAEVIYESMYEVHVSGHACQEELKLIQALTKPKFFIPVHGEYKHLVKHAEIAKSMGMPSDHIIISKIGDVIETDGNSMRIVSQVPAGRVMVDGLGVGDVGSIVLRDRKHLSQDGLIIVVIGIERAANAVVAGPDIISRGFVYVRESEELMDEARNVMTTVLDNCNARDLKEWGTLKTKLRDVLSDFIYAKTKRSPMILPIIMEV</sequence>
<keyword evidence="5 10" id="KW-0255">Endonuclease</keyword>
<evidence type="ECO:0000256" key="5">
    <source>
        <dbReference type="ARBA" id="ARBA00022759"/>
    </source>
</evidence>
<dbReference type="InterPro" id="IPR030854">
    <property type="entry name" value="RNase_J_bac"/>
</dbReference>
<evidence type="ECO:0000313" key="15">
    <source>
        <dbReference type="EMBL" id="ERJ89729.1"/>
    </source>
</evidence>
<evidence type="ECO:0000256" key="3">
    <source>
        <dbReference type="ARBA" id="ARBA00022722"/>
    </source>
</evidence>
<evidence type="ECO:0000256" key="2">
    <source>
        <dbReference type="ARBA" id="ARBA00022490"/>
    </source>
</evidence>
<dbReference type="InterPro" id="IPR042173">
    <property type="entry name" value="RNase_J_2"/>
</dbReference>
<organism evidence="15 16">
    <name type="scientific">Ruminococcus callidus ATCC 27760</name>
    <dbReference type="NCBI Taxonomy" id="411473"/>
    <lineage>
        <taxon>Bacteria</taxon>
        <taxon>Bacillati</taxon>
        <taxon>Bacillota</taxon>
        <taxon>Clostridia</taxon>
        <taxon>Eubacteriales</taxon>
        <taxon>Oscillospiraceae</taxon>
        <taxon>Ruminococcus</taxon>
    </lineage>
</organism>
<evidence type="ECO:0000256" key="4">
    <source>
        <dbReference type="ARBA" id="ARBA00022723"/>
    </source>
</evidence>
<dbReference type="GO" id="GO:0005737">
    <property type="term" value="C:cytoplasm"/>
    <property type="evidence" value="ECO:0007669"/>
    <property type="project" value="UniProtKB-SubCell"/>
</dbReference>
<feature type="binding site" evidence="12">
    <location>
        <begin position="211"/>
        <end position="213"/>
    </location>
    <ligand>
        <name>substrate</name>
    </ligand>
</feature>
<feature type="active site" description="Proton donor" evidence="11">
    <location>
        <position position="173"/>
    </location>
</feature>
<comment type="similarity">
    <text evidence="10">Belongs to the metallo-beta-lactamase superfamily. RNA-metabolizing metallo-beta-lactamase-like family. Bacterial RNase J subfamily.</text>
</comment>
<evidence type="ECO:0000256" key="13">
    <source>
        <dbReference type="PIRSR" id="PIRSR004803-3"/>
    </source>
</evidence>
<feature type="binding site" evidence="13">
    <location>
        <position position="369"/>
    </location>
    <ligand>
        <name>Zn(2+)</name>
        <dbReference type="ChEBI" id="CHEBI:29105"/>
        <label>1</label>
        <note>catalytic</note>
    </ligand>
</feature>
<dbReference type="SUPFAM" id="SSF56281">
    <property type="entry name" value="Metallo-hydrolase/oxidoreductase"/>
    <property type="match status" value="1"/>
</dbReference>
<dbReference type="GO" id="GO:0004521">
    <property type="term" value="F:RNA endonuclease activity"/>
    <property type="evidence" value="ECO:0007669"/>
    <property type="project" value="UniProtKB-UniRule"/>
</dbReference>
<dbReference type="FunFam" id="3.10.20.580:FF:000001">
    <property type="entry name" value="Ribonuclease J"/>
    <property type="match status" value="1"/>
</dbReference>
<comment type="subunit">
    <text evidence="10">Homodimer, may be a subunit of the RNA degradosome.</text>
</comment>
<feature type="active site" description="Proton acceptor" evidence="11">
    <location>
        <position position="347"/>
    </location>
</feature>
<dbReference type="InterPro" id="IPR041636">
    <property type="entry name" value="RNase_J_C"/>
</dbReference>
<feature type="binding site" evidence="13">
    <location>
        <position position="53"/>
    </location>
    <ligand>
        <name>Zn(2+)</name>
        <dbReference type="ChEBI" id="CHEBI:29105"/>
        <label>1</label>
        <note>catalytic</note>
    </ligand>
</feature>
<dbReference type="GO" id="GO:0004534">
    <property type="term" value="F:5'-3' RNA exonuclease activity"/>
    <property type="evidence" value="ECO:0007669"/>
    <property type="project" value="UniProtKB-UniRule"/>
</dbReference>
<dbReference type="GO" id="GO:0006364">
    <property type="term" value="P:rRNA processing"/>
    <property type="evidence" value="ECO:0007669"/>
    <property type="project" value="UniProtKB-UniRule"/>
</dbReference>
<keyword evidence="6 10" id="KW-0378">Hydrolase</keyword>
<feature type="binding site" evidence="13">
    <location>
        <position position="56"/>
    </location>
    <ligand>
        <name>Zn(2+)</name>
        <dbReference type="ChEBI" id="CHEBI:29105"/>
        <label>1</label>
        <note>catalytic</note>
    </ligand>
</feature>
<keyword evidence="2 10" id="KW-0963">Cytoplasm</keyword>
<dbReference type="Pfam" id="PF17770">
    <property type="entry name" value="RNase_J_C"/>
    <property type="match status" value="1"/>
</dbReference>
<evidence type="ECO:0000256" key="8">
    <source>
        <dbReference type="ARBA" id="ARBA00022839"/>
    </source>
</evidence>
<evidence type="ECO:0000259" key="14">
    <source>
        <dbReference type="SMART" id="SM00849"/>
    </source>
</evidence>
<dbReference type="Gene3D" id="3.60.15.10">
    <property type="entry name" value="Ribonuclease Z/Hydroxyacylglutathione hydrolase-like"/>
    <property type="match status" value="1"/>
</dbReference>
<evidence type="ECO:0000256" key="11">
    <source>
        <dbReference type="PIRSR" id="PIRSR004803-1"/>
    </source>
</evidence>
<dbReference type="GO" id="GO:0008270">
    <property type="term" value="F:zinc ion binding"/>
    <property type="evidence" value="ECO:0007669"/>
    <property type="project" value="InterPro"/>
</dbReference>
<dbReference type="InterPro" id="IPR036866">
    <property type="entry name" value="RibonucZ/Hydroxyglut_hydro"/>
</dbReference>
<keyword evidence="16" id="KW-1185">Reference proteome</keyword>
<feature type="binding site" evidence="13">
    <location>
        <position position="28"/>
    </location>
    <ligand>
        <name>Ca(2+)</name>
        <dbReference type="ChEBI" id="CHEBI:29108"/>
    </ligand>
</feature>
<dbReference type="InterPro" id="IPR055132">
    <property type="entry name" value="RNase_J_b_CASP"/>
</dbReference>
<protein>
    <recommendedName>
        <fullName evidence="10">Ribonuclease J</fullName>
        <shortName evidence="10">RNase J</shortName>
        <ecNumber evidence="10">3.1.-.-</ecNumber>
    </recommendedName>
</protein>
<feature type="binding site" evidence="13">
    <location>
        <position position="119"/>
    </location>
    <ligand>
        <name>Zn(2+)</name>
        <dbReference type="ChEBI" id="CHEBI:29105"/>
        <label>1</label>
        <note>catalytic</note>
    </ligand>
</feature>
<dbReference type="HAMAP" id="MF_01491">
    <property type="entry name" value="RNase_J_bact"/>
    <property type="match status" value="1"/>
</dbReference>
<dbReference type="PANTHER" id="PTHR43694:SF1">
    <property type="entry name" value="RIBONUCLEASE J"/>
    <property type="match status" value="1"/>
</dbReference>
<dbReference type="Proteomes" id="UP000016662">
    <property type="component" value="Unassembled WGS sequence"/>
</dbReference>
<comment type="caution">
    <text evidence="15">The sequence shown here is derived from an EMBL/GenBank/DDBJ whole genome shotgun (WGS) entry which is preliminary data.</text>
</comment>
<keyword evidence="7 13" id="KW-0862">Zinc</keyword>
<comment type="subcellular location">
    <subcellularLocation>
        <location evidence="1 10">Cytoplasm</location>
    </subcellularLocation>
</comment>
<proteinExistence type="inferred from homology"/>
<evidence type="ECO:0000256" key="12">
    <source>
        <dbReference type="PIRSR" id="PIRSR004803-2"/>
    </source>
</evidence>
<dbReference type="Pfam" id="PF00753">
    <property type="entry name" value="Lactamase_B"/>
    <property type="match status" value="1"/>
</dbReference>
<dbReference type="HOGENOM" id="CLU_008727_3_1_9"/>
<feature type="domain" description="Metallo-beta-lactamase" evidence="14">
    <location>
        <begin position="1"/>
        <end position="193"/>
    </location>
</feature>
<dbReference type="AlphaFoldDB" id="U2LJQ3"/>
<dbReference type="Gene3D" id="3.10.20.580">
    <property type="match status" value="1"/>
</dbReference>
<dbReference type="PATRIC" id="fig|411473.3.peg.2462"/>
<keyword evidence="10" id="KW-0698">rRNA processing</keyword>
<feature type="binding site" evidence="13">
    <location>
        <position position="26"/>
    </location>
    <ligand>
        <name>Ca(2+)</name>
        <dbReference type="ChEBI" id="CHEBI:29108"/>
    </ligand>
</feature>
<evidence type="ECO:0000256" key="9">
    <source>
        <dbReference type="ARBA" id="ARBA00022884"/>
    </source>
</evidence>
<evidence type="ECO:0000313" key="16">
    <source>
        <dbReference type="Proteomes" id="UP000016662"/>
    </source>
</evidence>
<dbReference type="PIRSF" id="PIRSF004803">
    <property type="entry name" value="RnjA"/>
    <property type="match status" value="1"/>
</dbReference>
<dbReference type="SMART" id="SM00849">
    <property type="entry name" value="Lactamase_B"/>
    <property type="match status" value="1"/>
</dbReference>
<feature type="binding site" evidence="13">
    <location>
        <position position="422"/>
    </location>
    <ligand>
        <name>Ca(2+)</name>
        <dbReference type="ChEBI" id="CHEBI:29108"/>
    </ligand>
</feature>
<evidence type="ECO:0000256" key="6">
    <source>
        <dbReference type="ARBA" id="ARBA00022801"/>
    </source>
</evidence>
<feature type="binding site" evidence="13">
    <location>
        <position position="55"/>
    </location>
    <ligand>
        <name>Zn(2+)</name>
        <dbReference type="ChEBI" id="CHEBI:29105"/>
        <label>1</label>
        <note>catalytic</note>
    </ligand>
</feature>
<evidence type="ECO:0000256" key="10">
    <source>
        <dbReference type="HAMAP-Rule" id="MF_01491"/>
    </source>
</evidence>
<feature type="binding site" evidence="10 12">
    <location>
        <begin position="343"/>
        <end position="347"/>
    </location>
    <ligand>
        <name>substrate</name>
    </ligand>
</feature>
<name>U2LJQ3_9FIRM</name>
<dbReference type="Gene3D" id="3.40.50.10710">
    <property type="entry name" value="Metallo-hydrolase/oxidoreductase"/>
    <property type="match status" value="1"/>
</dbReference>
<dbReference type="InterPro" id="IPR011108">
    <property type="entry name" value="RMMBL"/>
</dbReference>
<dbReference type="InterPro" id="IPR004613">
    <property type="entry name" value="RNase_J"/>
</dbReference>
<evidence type="ECO:0000256" key="7">
    <source>
        <dbReference type="ARBA" id="ARBA00022833"/>
    </source>
</evidence>
<evidence type="ECO:0000256" key="1">
    <source>
        <dbReference type="ARBA" id="ARBA00004496"/>
    </source>
</evidence>
<dbReference type="EC" id="3.1.-.-" evidence="10"/>
<dbReference type="Pfam" id="PF07521">
    <property type="entry name" value="RMMBL"/>
    <property type="match status" value="1"/>
</dbReference>
<keyword evidence="3 10" id="KW-0540">Nuclease</keyword>
<dbReference type="GO" id="GO:0003723">
    <property type="term" value="F:RNA binding"/>
    <property type="evidence" value="ECO:0007669"/>
    <property type="project" value="UniProtKB-UniRule"/>
</dbReference>
<dbReference type="CDD" id="cd07714">
    <property type="entry name" value="RNaseJ_MBL-fold"/>
    <property type="match status" value="1"/>
</dbReference>
<dbReference type="NCBIfam" id="TIGR00649">
    <property type="entry name" value="MG423"/>
    <property type="match status" value="1"/>
</dbReference>
<gene>
    <name evidence="10" type="primary">rnj</name>
    <name evidence="15" type="ORF">RUMCAL_02928</name>
</gene>